<feature type="region of interest" description="Disordered" evidence="2">
    <location>
        <begin position="488"/>
        <end position="509"/>
    </location>
</feature>
<feature type="domain" description="Helicase ATP-binding" evidence="3">
    <location>
        <begin position="240"/>
        <end position="408"/>
    </location>
</feature>
<evidence type="ECO:0000256" key="1">
    <source>
        <dbReference type="ARBA" id="ARBA00022801"/>
    </source>
</evidence>
<dbReference type="GO" id="GO:0005524">
    <property type="term" value="F:ATP binding"/>
    <property type="evidence" value="ECO:0007669"/>
    <property type="project" value="InterPro"/>
</dbReference>
<evidence type="ECO:0000259" key="4">
    <source>
        <dbReference type="PROSITE" id="PS51194"/>
    </source>
</evidence>
<keyword evidence="5" id="KW-0067">ATP-binding</keyword>
<evidence type="ECO:0000313" key="6">
    <source>
        <dbReference type="Proteomes" id="UP001472866"/>
    </source>
</evidence>
<dbReference type="InterPro" id="IPR049730">
    <property type="entry name" value="SNF2/RAD54-like_C"/>
</dbReference>
<feature type="region of interest" description="Disordered" evidence="2">
    <location>
        <begin position="1"/>
        <end position="24"/>
    </location>
</feature>
<dbReference type="Pfam" id="PF00271">
    <property type="entry name" value="Helicase_C"/>
    <property type="match status" value="1"/>
</dbReference>
<evidence type="ECO:0000313" key="5">
    <source>
        <dbReference type="EMBL" id="WZN64111.1"/>
    </source>
</evidence>
<dbReference type="InterPro" id="IPR003615">
    <property type="entry name" value="HNH_nuc"/>
</dbReference>
<dbReference type="Pfam" id="PF00176">
    <property type="entry name" value="SNF2-rel_dom"/>
    <property type="match status" value="1"/>
</dbReference>
<dbReference type="GO" id="GO:0006281">
    <property type="term" value="P:DNA repair"/>
    <property type="evidence" value="ECO:0007669"/>
    <property type="project" value="TreeGrafter"/>
</dbReference>
<dbReference type="Pfam" id="PF01844">
    <property type="entry name" value="HNH"/>
    <property type="match status" value="1"/>
</dbReference>
<dbReference type="GO" id="GO:0004386">
    <property type="term" value="F:helicase activity"/>
    <property type="evidence" value="ECO:0007669"/>
    <property type="project" value="UniProtKB-KW"/>
</dbReference>
<dbReference type="PANTHER" id="PTHR45766:SF5">
    <property type="entry name" value="SNF2 DOMAIN-CONTAINING PROTEIN _ HELICASE DOMAIN-CONTAINING PROTEIN _ HNH ENDONUCLEASE DOMAIN-CONTAINING PROTEIN"/>
    <property type="match status" value="1"/>
</dbReference>
<dbReference type="Gene3D" id="3.40.50.300">
    <property type="entry name" value="P-loop containing nucleotide triphosphate hydrolases"/>
    <property type="match status" value="1"/>
</dbReference>
<keyword evidence="5" id="KW-0547">Nucleotide-binding</keyword>
<proteinExistence type="predicted"/>
<dbReference type="PANTHER" id="PTHR45766">
    <property type="entry name" value="DNA ANNEALING HELICASE AND ENDONUCLEASE ZRANB3 FAMILY MEMBER"/>
    <property type="match status" value="1"/>
</dbReference>
<feature type="compositionally biased region" description="Acidic residues" evidence="2">
    <location>
        <begin position="1"/>
        <end position="12"/>
    </location>
</feature>
<feature type="region of interest" description="Disordered" evidence="2">
    <location>
        <begin position="692"/>
        <end position="745"/>
    </location>
</feature>
<dbReference type="GO" id="GO:0016787">
    <property type="term" value="F:hydrolase activity"/>
    <property type="evidence" value="ECO:0007669"/>
    <property type="project" value="UniProtKB-KW"/>
</dbReference>
<dbReference type="CDD" id="cd18010">
    <property type="entry name" value="DEXHc_HARP_SMARCAL1"/>
    <property type="match status" value="1"/>
</dbReference>
<dbReference type="CDD" id="cd00085">
    <property type="entry name" value="HNHc"/>
    <property type="match status" value="1"/>
</dbReference>
<dbReference type="PROSITE" id="PS51194">
    <property type="entry name" value="HELICASE_CTER"/>
    <property type="match status" value="1"/>
</dbReference>
<dbReference type="SMART" id="SM00490">
    <property type="entry name" value="HELICc"/>
    <property type="match status" value="1"/>
</dbReference>
<name>A0AAX4PEB6_9CHLO</name>
<dbReference type="Gene3D" id="3.40.50.10810">
    <property type="entry name" value="Tandem AAA-ATPase domain"/>
    <property type="match status" value="1"/>
</dbReference>
<dbReference type="InterPro" id="IPR014001">
    <property type="entry name" value="Helicase_ATP-bd"/>
</dbReference>
<sequence length="1205" mass="131224">MSSSLEEEEDVEAPTPAPKRRTRPVSIRDIALESETSWPRGCPKVCPGAFGQGCGKQVRFFTFIDTPVGTTTKRVNSGGVHSLGQSRGYYGCESFPECKFRWEDVRHGRDCEHSISFSANTLDTFKLELIAPRPTKVGALVSQSGLDEALKKRGIAHEERRDGHELHFAISEYEAVVEAVAGCNLKVLARHLIPAPTLTALRRAREAEGVAPRSEVNAAFARMPEALSRRLLPFQRDGVRFALSRRGRCLIADEMGVGKTVQAIACASCYRQEWPLLVVVPASLRLAWANELERWLPGVVEPKQVHVVFGSEDKLSLNFAGKEPPLVTIVSFKMLEILAHEFLELRFGVVIVDESHNIRSTQKKRDSKQTEAAKRVVAGAKRAILLTGTPSLSKPYDLFAQVNSLRRGLLGKTKQEYSRNYCERRTFRVEGMAWPRTSVSGGRRLQELNLVLSETVMVRRTKQEVAAELPPKRRQVLHLQPTARDLAEASRRVEGGGHEGHEGGGRAEETSYRATGIAKCRQVCEWLACALAGSTRETKFLIFGHHIDVMDEIQFRVLEGAGGGRDGGCDGDAALGYVRIDGSTPALLRQDLVRKFRSDPECKCALLSVTAAGVGLDFSAARIVVFAELPREVSVLEQAEARVHRKGQNVPVNVYFMCARGTTDESLWVHLGTSLNKLKMVHDGEVGSAFAGAGAAPLDGDPPSPLAPQESSPGPATSAPLPSAAPLPTLTTPSEGGGGGNVPYFEVSRHTDRVHLHASPDGSAPLGWNLALDEVESSMAELESAGVADGIDVCRTQELLVQFREEWGVLRGHDRMLVRSADVIELPLSLEAVRSRGKTVAAGGGGGGGECIERFIPLERLAAALPEGARYEDAVVSGGPASWGSEPRRVRVAVSSDGGRLCSLCMKPIPAFGPQTSPQISADPPALDSGRPIELGSRTDLFCSRACHDRVSECTSASYVRRKLRDLERGVCQLCGLDCTKLVSALQACRPKGRSAADQVWCRGARMKILERHSAKFLERGFAAQRDRLIAQPIEGNAWQADHIVAVHVGGGCSGLDNMRTLCVCCHKEVTAEQARERARKRREASAPITAAAAAVGRTRVLRRGPPPRGKRRGRKLSDTEDESEGEGEGGVGMAEEEEEEKNKKEDKPGRRRRRAKSARYLSDSDSESLEAVEADAGAEKRERLLPRRRRPRGGGRCLSESDSD</sequence>
<reference evidence="5 6" key="1">
    <citation type="submission" date="2024-03" db="EMBL/GenBank/DDBJ databases">
        <title>Complete genome sequence of the green alga Chloropicon roscoffensis RCC1871.</title>
        <authorList>
            <person name="Lemieux C."/>
            <person name="Pombert J.-F."/>
            <person name="Otis C."/>
            <person name="Turmel M."/>
        </authorList>
    </citation>
    <scope>NUCLEOTIDE SEQUENCE [LARGE SCALE GENOMIC DNA]</scope>
    <source>
        <strain evidence="5 6">RCC1871</strain>
    </source>
</reference>
<dbReference type="CDD" id="cd18793">
    <property type="entry name" value="SF2_C_SNF"/>
    <property type="match status" value="1"/>
</dbReference>
<protein>
    <submittedName>
        <fullName evidence="5">SNF2-like DNA helicase</fullName>
    </submittedName>
</protein>
<evidence type="ECO:0000256" key="2">
    <source>
        <dbReference type="SAM" id="MobiDB-lite"/>
    </source>
</evidence>
<dbReference type="SUPFAM" id="SSF52540">
    <property type="entry name" value="P-loop containing nucleoside triphosphate hydrolases"/>
    <property type="match status" value="2"/>
</dbReference>
<dbReference type="AlphaFoldDB" id="A0AAX4PEB6"/>
<keyword evidence="5" id="KW-0347">Helicase</keyword>
<dbReference type="GO" id="GO:0043596">
    <property type="term" value="C:nuclear replication fork"/>
    <property type="evidence" value="ECO:0007669"/>
    <property type="project" value="TreeGrafter"/>
</dbReference>
<feature type="compositionally biased region" description="Low complexity" evidence="2">
    <location>
        <begin position="707"/>
        <end position="734"/>
    </location>
</feature>
<accession>A0AAX4PEB6</accession>
<dbReference type="InterPro" id="IPR027417">
    <property type="entry name" value="P-loop_NTPase"/>
</dbReference>
<dbReference type="Proteomes" id="UP001472866">
    <property type="component" value="Chromosome 09"/>
</dbReference>
<organism evidence="5 6">
    <name type="scientific">Chloropicon roscoffensis</name>
    <dbReference type="NCBI Taxonomy" id="1461544"/>
    <lineage>
        <taxon>Eukaryota</taxon>
        <taxon>Viridiplantae</taxon>
        <taxon>Chlorophyta</taxon>
        <taxon>Chloropicophyceae</taxon>
        <taxon>Chloropicales</taxon>
        <taxon>Chloropicaceae</taxon>
        <taxon>Chloropicon</taxon>
    </lineage>
</organism>
<feature type="compositionally biased region" description="Acidic residues" evidence="2">
    <location>
        <begin position="1165"/>
        <end position="1174"/>
    </location>
</feature>
<dbReference type="InterPro" id="IPR000330">
    <property type="entry name" value="SNF2_N"/>
</dbReference>
<feature type="compositionally biased region" description="Low complexity" evidence="2">
    <location>
        <begin position="1086"/>
        <end position="1099"/>
    </location>
</feature>
<dbReference type="SMART" id="SM00487">
    <property type="entry name" value="DEXDc"/>
    <property type="match status" value="1"/>
</dbReference>
<dbReference type="EMBL" id="CP151509">
    <property type="protein sequence ID" value="WZN64111.1"/>
    <property type="molecule type" value="Genomic_DNA"/>
</dbReference>
<dbReference type="GO" id="GO:0003676">
    <property type="term" value="F:nucleic acid binding"/>
    <property type="evidence" value="ECO:0007669"/>
    <property type="project" value="InterPro"/>
</dbReference>
<dbReference type="PROSITE" id="PS51192">
    <property type="entry name" value="HELICASE_ATP_BIND_1"/>
    <property type="match status" value="1"/>
</dbReference>
<dbReference type="InterPro" id="IPR038718">
    <property type="entry name" value="SNF2-like_sf"/>
</dbReference>
<dbReference type="GO" id="GO:0004520">
    <property type="term" value="F:DNA endonuclease activity"/>
    <property type="evidence" value="ECO:0007669"/>
    <property type="project" value="TreeGrafter"/>
</dbReference>
<evidence type="ECO:0000259" key="3">
    <source>
        <dbReference type="PROSITE" id="PS51192"/>
    </source>
</evidence>
<dbReference type="GO" id="GO:0031297">
    <property type="term" value="P:replication fork processing"/>
    <property type="evidence" value="ECO:0007669"/>
    <property type="project" value="TreeGrafter"/>
</dbReference>
<dbReference type="InterPro" id="IPR001650">
    <property type="entry name" value="Helicase_C-like"/>
</dbReference>
<dbReference type="InterPro" id="IPR002711">
    <property type="entry name" value="HNH"/>
</dbReference>
<feature type="region of interest" description="Disordered" evidence="2">
    <location>
        <begin position="1077"/>
        <end position="1205"/>
    </location>
</feature>
<feature type="domain" description="Helicase C-terminal" evidence="4">
    <location>
        <begin position="519"/>
        <end position="698"/>
    </location>
</feature>
<gene>
    <name evidence="5" type="ORF">HKI87_09g56650</name>
</gene>
<keyword evidence="6" id="KW-1185">Reference proteome</keyword>
<dbReference type="GO" id="GO:0008270">
    <property type="term" value="F:zinc ion binding"/>
    <property type="evidence" value="ECO:0007669"/>
    <property type="project" value="InterPro"/>
</dbReference>
<keyword evidence="1" id="KW-0378">Hydrolase</keyword>